<comment type="caution">
    <text evidence="1">The sequence shown here is derived from an EMBL/GenBank/DDBJ whole genome shotgun (WGS) entry which is preliminary data.</text>
</comment>
<dbReference type="OrthoDB" id="9794322at2"/>
<dbReference type="InterPro" id="IPR011047">
    <property type="entry name" value="Quinoprotein_ADH-like_sf"/>
</dbReference>
<reference evidence="1 2" key="1">
    <citation type="submission" date="2019-08" db="EMBL/GenBank/DDBJ databases">
        <title>Bradyrhizobium hipponensis sp. nov., a rhizobium isolated from a Lupinus angustifolius root nodule in Tunisia.</title>
        <authorList>
            <person name="Off K."/>
            <person name="Rejili M."/>
            <person name="Mars M."/>
            <person name="Brachmann A."/>
            <person name="Marin M."/>
        </authorList>
    </citation>
    <scope>NUCLEOTIDE SEQUENCE [LARGE SCALE GENOMIC DNA]</scope>
    <source>
        <strain evidence="1 2">CTAW11</strain>
    </source>
</reference>
<sequence>MQRSRAVFITGLVYALIGLAGAQSTPMSYEVDGKQYVVTAAGGHGSFGTKRGDYVIAYALKD</sequence>
<gene>
    <name evidence="1" type="ORF">FXB38_07690</name>
</gene>
<evidence type="ECO:0000313" key="2">
    <source>
        <dbReference type="Proteomes" id="UP000324853"/>
    </source>
</evidence>
<protein>
    <submittedName>
        <fullName evidence="1">Uncharacterized protein</fullName>
    </submittedName>
</protein>
<accession>A0A5S4X1P7</accession>
<evidence type="ECO:0000313" key="1">
    <source>
        <dbReference type="EMBL" id="TYL86351.1"/>
    </source>
</evidence>
<keyword evidence="2" id="KW-1185">Reference proteome</keyword>
<dbReference type="AlphaFoldDB" id="A0A5S4X1P7"/>
<organism evidence="1 2">
    <name type="scientific">Bradyrhizobium cytisi</name>
    <dbReference type="NCBI Taxonomy" id="515489"/>
    <lineage>
        <taxon>Bacteria</taxon>
        <taxon>Pseudomonadati</taxon>
        <taxon>Pseudomonadota</taxon>
        <taxon>Alphaproteobacteria</taxon>
        <taxon>Hyphomicrobiales</taxon>
        <taxon>Nitrobacteraceae</taxon>
        <taxon>Bradyrhizobium</taxon>
    </lineage>
</organism>
<dbReference type="SUPFAM" id="SSF50998">
    <property type="entry name" value="Quinoprotein alcohol dehydrogenase-like"/>
    <property type="match status" value="1"/>
</dbReference>
<dbReference type="Gene3D" id="2.140.10.10">
    <property type="entry name" value="Quinoprotein alcohol dehydrogenase-like superfamily"/>
    <property type="match status" value="1"/>
</dbReference>
<dbReference type="EMBL" id="VSSR01000013">
    <property type="protein sequence ID" value="TYL86351.1"/>
    <property type="molecule type" value="Genomic_DNA"/>
</dbReference>
<name>A0A5S4X1P7_9BRAD</name>
<dbReference type="Proteomes" id="UP000324853">
    <property type="component" value="Unassembled WGS sequence"/>
</dbReference>
<proteinExistence type="predicted"/>
<dbReference type="RefSeq" id="WP_148750299.1">
    <property type="nucleotide sequence ID" value="NZ_VSSR01000013.1"/>
</dbReference>